<dbReference type="EMBL" id="UOYO01000020">
    <property type="protein sequence ID" value="VAY87132.1"/>
    <property type="molecule type" value="Genomic_DNA"/>
</dbReference>
<gene>
    <name evidence="1" type="ORF">MNB_ARC-1_703</name>
</gene>
<dbReference type="EC" id="4.1.3.38" evidence="1"/>
<dbReference type="InterPro" id="IPR043132">
    <property type="entry name" value="BCAT-like_C"/>
</dbReference>
<keyword evidence="1" id="KW-0456">Lyase</keyword>
<dbReference type="GO" id="GO:0008696">
    <property type="term" value="F:4-amino-4-deoxychorismate lyase activity"/>
    <property type="evidence" value="ECO:0007669"/>
    <property type="project" value="UniProtKB-EC"/>
</dbReference>
<name>A0A3B1E971_9ZZZZ</name>
<dbReference type="InterPro" id="IPR043131">
    <property type="entry name" value="BCAT-like_N"/>
</dbReference>
<dbReference type="InterPro" id="IPR001544">
    <property type="entry name" value="Aminotrans_IV"/>
</dbReference>
<dbReference type="SUPFAM" id="SSF56752">
    <property type="entry name" value="D-aminoacid aminotransferase-like PLP-dependent enzymes"/>
    <property type="match status" value="1"/>
</dbReference>
<reference evidence="1" key="1">
    <citation type="submission" date="2018-10" db="EMBL/GenBank/DDBJ databases">
        <authorList>
            <person name="Aoki K."/>
        </authorList>
    </citation>
    <scope>NUCLEOTIDE SEQUENCE</scope>
</reference>
<protein>
    <submittedName>
        <fullName evidence="1">Aminodeoxychorismate lyase</fullName>
        <ecNumber evidence="1">4.1.3.38</ecNumber>
    </submittedName>
</protein>
<organism evidence="1">
    <name type="scientific">hydrothermal vent metagenome</name>
    <dbReference type="NCBI Taxonomy" id="652676"/>
    <lineage>
        <taxon>unclassified sequences</taxon>
        <taxon>metagenomes</taxon>
        <taxon>ecological metagenomes</taxon>
    </lineage>
</organism>
<proteinExistence type="predicted"/>
<accession>A0A3B1E971</accession>
<dbReference type="Pfam" id="PF01063">
    <property type="entry name" value="Aminotran_4"/>
    <property type="match status" value="1"/>
</dbReference>
<dbReference type="InterPro" id="IPR036038">
    <property type="entry name" value="Aminotransferase-like"/>
</dbReference>
<dbReference type="Gene3D" id="3.30.470.10">
    <property type="match status" value="1"/>
</dbReference>
<sequence length="192" mass="22594">MIYFETIKCKNKKIFHIKYHQKRIMKTVGLDISLFNYIDPPSIELLKCKVIYNKNGIINIEFLPYKQKKITSFNLITNNNIIYSTKSLNRDLIDSLYRKKGIAHEIIIIKNNLITDTSIANIAIYYDNIWITPTIPLLKGTTRARFIDEKKIIQRDITPFELIKSKKIALMNSMINFSVINDFKIINKKYNI</sequence>
<dbReference type="Gene3D" id="3.20.10.10">
    <property type="entry name" value="D-amino Acid Aminotransferase, subunit A, domain 2"/>
    <property type="match status" value="1"/>
</dbReference>
<dbReference type="AlphaFoldDB" id="A0A3B1E971"/>
<evidence type="ECO:0000313" key="1">
    <source>
        <dbReference type="EMBL" id="VAY87132.1"/>
    </source>
</evidence>